<comment type="caution">
    <text evidence="1">The sequence shown here is derived from an EMBL/GenBank/DDBJ whole genome shotgun (WGS) entry which is preliminary data.</text>
</comment>
<sequence>MNTIGKLVAACQASICVHVVVLILYGRNTLLIELLTAIRQPMIGFALLGDHQVGAVSEFPPTSCPSCAQKTVRNERFSWVPERRFADRKGRGSNRTSASRLPLSRLGQPGNIPSLVLPSGGMVARHRKDETTHKVAENPSIAHDQFRQFWGSSGNRGHRVTVNLMFYLNPNWRDFDKYTHLHINLVFTGDSTESVVYDAQRQSHVSIDTLFEISQYILENHMQVNVLVEI</sequence>
<evidence type="ECO:0000313" key="2">
    <source>
        <dbReference type="Proteomes" id="UP000286415"/>
    </source>
</evidence>
<dbReference type="AlphaFoldDB" id="A0A3R7EMQ5"/>
<dbReference type="EMBL" id="NIRI02000042">
    <property type="protein sequence ID" value="KAG5450130.1"/>
    <property type="molecule type" value="Genomic_DNA"/>
</dbReference>
<dbReference type="Proteomes" id="UP000286415">
    <property type="component" value="Unassembled WGS sequence"/>
</dbReference>
<gene>
    <name evidence="1" type="ORF">CSKR_102197</name>
</gene>
<evidence type="ECO:0000313" key="1">
    <source>
        <dbReference type="EMBL" id="KAG5450130.1"/>
    </source>
</evidence>
<proteinExistence type="predicted"/>
<organism evidence="1 2">
    <name type="scientific">Clonorchis sinensis</name>
    <name type="common">Chinese liver fluke</name>
    <dbReference type="NCBI Taxonomy" id="79923"/>
    <lineage>
        <taxon>Eukaryota</taxon>
        <taxon>Metazoa</taxon>
        <taxon>Spiralia</taxon>
        <taxon>Lophotrochozoa</taxon>
        <taxon>Platyhelminthes</taxon>
        <taxon>Trematoda</taxon>
        <taxon>Digenea</taxon>
        <taxon>Opisthorchiida</taxon>
        <taxon>Opisthorchiata</taxon>
        <taxon>Opisthorchiidae</taxon>
        <taxon>Clonorchis</taxon>
    </lineage>
</organism>
<keyword evidence="2" id="KW-1185">Reference proteome</keyword>
<dbReference type="InParanoid" id="A0A3R7EMQ5"/>
<name>A0A3R7EMQ5_CLOSI</name>
<reference evidence="1 2" key="1">
    <citation type="journal article" date="2018" name="Biotechnol. Adv.">
        <title>Improved genomic resources and new bioinformatic workflow for the carcinogenic parasite Clonorchis sinensis: Biotechnological implications.</title>
        <authorList>
            <person name="Wang D."/>
            <person name="Korhonen P.K."/>
            <person name="Gasser R.B."/>
            <person name="Young N.D."/>
        </authorList>
    </citation>
    <scope>NUCLEOTIDE SEQUENCE [LARGE SCALE GENOMIC DNA]</scope>
    <source>
        <strain evidence="1">Cs-k2</strain>
    </source>
</reference>
<reference evidence="1 2" key="2">
    <citation type="journal article" date="2021" name="Genomics">
        <title>High-quality reference genome for Clonorchis sinensis.</title>
        <authorList>
            <person name="Young N.D."/>
            <person name="Stroehlein A.J."/>
            <person name="Kinkar L."/>
            <person name="Wang T."/>
            <person name="Sohn W.M."/>
            <person name="Chang B.C.H."/>
            <person name="Kaur P."/>
            <person name="Weisz D."/>
            <person name="Dudchenko O."/>
            <person name="Aiden E.L."/>
            <person name="Korhonen P.K."/>
            <person name="Gasser R.B."/>
        </authorList>
    </citation>
    <scope>NUCLEOTIDE SEQUENCE [LARGE SCALE GENOMIC DNA]</scope>
    <source>
        <strain evidence="1">Cs-k2</strain>
    </source>
</reference>
<protein>
    <submittedName>
        <fullName evidence="1">Uncharacterized protein</fullName>
    </submittedName>
</protein>
<accession>A0A3R7EMQ5</accession>